<comment type="caution">
    <text evidence="2">The sequence shown here is derived from an EMBL/GenBank/DDBJ whole genome shotgun (WGS) entry which is preliminary data.</text>
</comment>
<sequence>MKLAEAQRQWEEDNERRREELAAAAEERPREHEQFVAAARAHFTAATQALAEAEARIAQTDEKAPLAARELADAAAQTEEQIPPAAAIQELTAAQELATVHDEDRDSDCTV</sequence>
<gene>
    <name evidence="2" type="ORF">FLONG3_1342</name>
</gene>
<dbReference type="Proteomes" id="UP000266234">
    <property type="component" value="Unassembled WGS sequence"/>
</dbReference>
<reference evidence="2 3" key="1">
    <citation type="journal article" date="2018" name="PLoS Pathog.">
        <title>Evolution of structural diversity of trichothecenes, a family of toxins produced by plant pathogenic and entomopathogenic fungi.</title>
        <authorList>
            <person name="Proctor R.H."/>
            <person name="McCormick S.P."/>
            <person name="Kim H.S."/>
            <person name="Cardoza R.E."/>
            <person name="Stanley A.M."/>
            <person name="Lindo L."/>
            <person name="Kelly A."/>
            <person name="Brown D.W."/>
            <person name="Lee T."/>
            <person name="Vaughan M.M."/>
            <person name="Alexander N.J."/>
            <person name="Busman M."/>
            <person name="Gutierrez S."/>
        </authorList>
    </citation>
    <scope>NUCLEOTIDE SEQUENCE [LARGE SCALE GENOMIC DNA]</scope>
    <source>
        <strain evidence="2 3">NRRL 20695</strain>
    </source>
</reference>
<feature type="region of interest" description="Disordered" evidence="1">
    <location>
        <begin position="1"/>
        <end position="32"/>
    </location>
</feature>
<feature type="compositionally biased region" description="Basic and acidic residues" evidence="1">
    <location>
        <begin position="8"/>
        <end position="32"/>
    </location>
</feature>
<evidence type="ECO:0000313" key="3">
    <source>
        <dbReference type="Proteomes" id="UP000266234"/>
    </source>
</evidence>
<name>A0A395T718_9HYPO</name>
<dbReference type="EMBL" id="PXOG01000029">
    <property type="protein sequence ID" value="RGP80508.1"/>
    <property type="molecule type" value="Genomic_DNA"/>
</dbReference>
<keyword evidence="3" id="KW-1185">Reference proteome</keyword>
<evidence type="ECO:0000256" key="1">
    <source>
        <dbReference type="SAM" id="MobiDB-lite"/>
    </source>
</evidence>
<organism evidence="2 3">
    <name type="scientific">Fusarium longipes</name>
    <dbReference type="NCBI Taxonomy" id="694270"/>
    <lineage>
        <taxon>Eukaryota</taxon>
        <taxon>Fungi</taxon>
        <taxon>Dikarya</taxon>
        <taxon>Ascomycota</taxon>
        <taxon>Pezizomycotina</taxon>
        <taxon>Sordariomycetes</taxon>
        <taxon>Hypocreomycetidae</taxon>
        <taxon>Hypocreales</taxon>
        <taxon>Nectriaceae</taxon>
        <taxon>Fusarium</taxon>
    </lineage>
</organism>
<evidence type="ECO:0000313" key="2">
    <source>
        <dbReference type="EMBL" id="RGP80508.1"/>
    </source>
</evidence>
<proteinExistence type="predicted"/>
<accession>A0A395T718</accession>
<dbReference type="AlphaFoldDB" id="A0A395T718"/>
<protein>
    <submittedName>
        <fullName evidence="2">Uncharacterized protein</fullName>
    </submittedName>
</protein>